<keyword evidence="3" id="KW-1185">Reference proteome</keyword>
<dbReference type="AlphaFoldDB" id="A0A6B0T5P9"/>
<comment type="caution">
    <text evidence="2">The sequence shown here is derived from an EMBL/GenBank/DDBJ whole genome shotgun (WGS) entry which is preliminary data.</text>
</comment>
<feature type="domain" description="UspA" evidence="1">
    <location>
        <begin position="3"/>
        <end position="113"/>
    </location>
</feature>
<dbReference type="RefSeq" id="WP_159762972.1">
    <property type="nucleotide sequence ID" value="NZ_WUUT01000001.1"/>
</dbReference>
<dbReference type="SUPFAM" id="SSF52402">
    <property type="entry name" value="Adenine nucleotide alpha hydrolases-like"/>
    <property type="match status" value="1"/>
</dbReference>
<sequence>MVFLVPYDGSRVAQAALDRAVEHGEALDEEVVAVSFVPTGSEYAQRRKWIEPSEEFAADSARERLQEKIEETTDSAERTFDETGASGVHEGLAERIRQVADDVGATVLFVGTEDSEDDDIATPFGPISPDGKYDVHLVRSY</sequence>
<organism evidence="2 3">
    <name type="scientific">Halovenus carboxidivorans</name>
    <dbReference type="NCBI Taxonomy" id="2692199"/>
    <lineage>
        <taxon>Archaea</taxon>
        <taxon>Methanobacteriati</taxon>
        <taxon>Methanobacteriota</taxon>
        <taxon>Stenosarchaea group</taxon>
        <taxon>Halobacteria</taxon>
        <taxon>Halobacteriales</taxon>
        <taxon>Haloarculaceae</taxon>
        <taxon>Halovenus</taxon>
    </lineage>
</organism>
<protein>
    <submittedName>
        <fullName evidence="2">Universal stress protein</fullName>
    </submittedName>
</protein>
<dbReference type="Pfam" id="PF00582">
    <property type="entry name" value="Usp"/>
    <property type="match status" value="1"/>
</dbReference>
<dbReference type="CDD" id="cd00293">
    <property type="entry name" value="USP-like"/>
    <property type="match status" value="1"/>
</dbReference>
<gene>
    <name evidence="2" type="ORF">GRX03_04580</name>
</gene>
<evidence type="ECO:0000259" key="1">
    <source>
        <dbReference type="Pfam" id="PF00582"/>
    </source>
</evidence>
<name>A0A6B0T5P9_9EURY</name>
<dbReference type="InterPro" id="IPR014729">
    <property type="entry name" value="Rossmann-like_a/b/a_fold"/>
</dbReference>
<dbReference type="Proteomes" id="UP000466535">
    <property type="component" value="Unassembled WGS sequence"/>
</dbReference>
<proteinExistence type="predicted"/>
<evidence type="ECO:0000313" key="2">
    <source>
        <dbReference type="EMBL" id="MXR50883.1"/>
    </source>
</evidence>
<accession>A0A6B0T5P9</accession>
<reference evidence="2 3" key="1">
    <citation type="submission" date="2019-12" db="EMBL/GenBank/DDBJ databases">
        <title>Isolation and characterization of three novel carbon monoxide-oxidizing members of Halobacteria from salione crusts and soils.</title>
        <authorList>
            <person name="Myers M.R."/>
            <person name="King G.M."/>
        </authorList>
    </citation>
    <scope>NUCLEOTIDE SEQUENCE [LARGE SCALE GENOMIC DNA]</scope>
    <source>
        <strain evidence="2 3">WSH3</strain>
    </source>
</reference>
<dbReference type="Gene3D" id="3.40.50.620">
    <property type="entry name" value="HUPs"/>
    <property type="match status" value="1"/>
</dbReference>
<evidence type="ECO:0000313" key="3">
    <source>
        <dbReference type="Proteomes" id="UP000466535"/>
    </source>
</evidence>
<dbReference type="InterPro" id="IPR006016">
    <property type="entry name" value="UspA"/>
</dbReference>
<dbReference type="OrthoDB" id="193961at2157"/>
<dbReference type="EMBL" id="WUUT01000001">
    <property type="protein sequence ID" value="MXR50883.1"/>
    <property type="molecule type" value="Genomic_DNA"/>
</dbReference>